<dbReference type="EMBL" id="JACSQS010000003">
    <property type="protein sequence ID" value="MBD7953476.1"/>
    <property type="molecule type" value="Genomic_DNA"/>
</dbReference>
<dbReference type="PANTHER" id="PTHR33420:SF3">
    <property type="entry name" value="FIMBRIAL SUBUNIT ELFA"/>
    <property type="match status" value="1"/>
</dbReference>
<evidence type="ECO:0000259" key="6">
    <source>
        <dbReference type="Pfam" id="PF00419"/>
    </source>
</evidence>
<gene>
    <name evidence="7" type="ORF">H9654_04565</name>
</gene>
<proteinExistence type="inferred from homology"/>
<organism evidence="7 8">
    <name type="scientific">Stenotrophomonas lacuserhaii</name>
    <dbReference type="NCBI Taxonomy" id="2760084"/>
    <lineage>
        <taxon>Bacteria</taxon>
        <taxon>Pseudomonadati</taxon>
        <taxon>Pseudomonadota</taxon>
        <taxon>Gammaproteobacteria</taxon>
        <taxon>Lysobacterales</taxon>
        <taxon>Lysobacteraceae</taxon>
        <taxon>Stenotrophomonas</taxon>
    </lineage>
</organism>
<dbReference type="PANTHER" id="PTHR33420">
    <property type="entry name" value="FIMBRIAL SUBUNIT ELFA-RELATED"/>
    <property type="match status" value="1"/>
</dbReference>
<dbReference type="SUPFAM" id="SSF49401">
    <property type="entry name" value="Bacterial adhesins"/>
    <property type="match status" value="1"/>
</dbReference>
<comment type="subcellular location">
    <subcellularLocation>
        <location evidence="1">Fimbrium</location>
    </subcellularLocation>
</comment>
<dbReference type="InterPro" id="IPR000259">
    <property type="entry name" value="Adhesion_dom_fimbrial"/>
</dbReference>
<keyword evidence="3 5" id="KW-0732">Signal</keyword>
<keyword evidence="4" id="KW-0281">Fimbrium</keyword>
<feature type="signal peptide" evidence="5">
    <location>
        <begin position="1"/>
        <end position="25"/>
    </location>
</feature>
<evidence type="ECO:0000256" key="2">
    <source>
        <dbReference type="ARBA" id="ARBA00006671"/>
    </source>
</evidence>
<dbReference type="Pfam" id="PF00419">
    <property type="entry name" value="Fimbrial"/>
    <property type="match status" value="1"/>
</dbReference>
<protein>
    <submittedName>
        <fullName evidence="7">Fimbrial protein</fullName>
    </submittedName>
</protein>
<dbReference type="GO" id="GO:0009289">
    <property type="term" value="C:pilus"/>
    <property type="evidence" value="ECO:0007669"/>
    <property type="project" value="UniProtKB-SubCell"/>
</dbReference>
<evidence type="ECO:0000256" key="1">
    <source>
        <dbReference type="ARBA" id="ARBA00004561"/>
    </source>
</evidence>
<evidence type="ECO:0000256" key="3">
    <source>
        <dbReference type="ARBA" id="ARBA00022729"/>
    </source>
</evidence>
<keyword evidence="8" id="KW-1185">Reference proteome</keyword>
<dbReference type="Gene3D" id="2.60.40.1090">
    <property type="entry name" value="Fimbrial-type adhesion domain"/>
    <property type="match status" value="1"/>
</dbReference>
<evidence type="ECO:0000313" key="8">
    <source>
        <dbReference type="Proteomes" id="UP000636938"/>
    </source>
</evidence>
<feature type="chain" id="PRO_5036448020" evidence="5">
    <location>
        <begin position="26"/>
        <end position="183"/>
    </location>
</feature>
<evidence type="ECO:0000313" key="7">
    <source>
        <dbReference type="EMBL" id="MBD7953476.1"/>
    </source>
</evidence>
<dbReference type="RefSeq" id="WP_191769389.1">
    <property type="nucleotide sequence ID" value="NZ_JACSQS010000003.1"/>
</dbReference>
<dbReference type="InterPro" id="IPR050263">
    <property type="entry name" value="Bact_Fimbrial_Adh_Pro"/>
</dbReference>
<evidence type="ECO:0000256" key="4">
    <source>
        <dbReference type="ARBA" id="ARBA00023263"/>
    </source>
</evidence>
<dbReference type="Proteomes" id="UP000636938">
    <property type="component" value="Unassembled WGS sequence"/>
</dbReference>
<comment type="caution">
    <text evidence="7">The sequence shown here is derived from an EMBL/GenBank/DDBJ whole genome shotgun (WGS) entry which is preliminary data.</text>
</comment>
<comment type="similarity">
    <text evidence="2">Belongs to the fimbrial protein family.</text>
</comment>
<reference evidence="7 8" key="1">
    <citation type="submission" date="2020-08" db="EMBL/GenBank/DDBJ databases">
        <title>A Genomic Blueprint of the Chicken Gut Microbiome.</title>
        <authorList>
            <person name="Gilroy R."/>
            <person name="Ravi A."/>
            <person name="Getino M."/>
            <person name="Pursley I."/>
            <person name="Horton D.L."/>
            <person name="Alikhan N.-F."/>
            <person name="Baker D."/>
            <person name="Gharbi K."/>
            <person name="Hall N."/>
            <person name="Watson M."/>
            <person name="Adriaenssens E.M."/>
            <person name="Foster-Nyarko E."/>
            <person name="Jarju S."/>
            <person name="Secka A."/>
            <person name="Antonio M."/>
            <person name="Oren A."/>
            <person name="Chaudhuri R."/>
            <person name="La Ragione R.M."/>
            <person name="Hildebrand F."/>
            <person name="Pallen M.J."/>
        </authorList>
    </citation>
    <scope>NUCLEOTIDE SEQUENCE [LARGE SCALE GENOMIC DNA]</scope>
    <source>
        <strain evidence="7 8">Sa5BUN4</strain>
    </source>
</reference>
<feature type="domain" description="Fimbrial-type adhesion" evidence="6">
    <location>
        <begin position="30"/>
        <end position="182"/>
    </location>
</feature>
<dbReference type="InterPro" id="IPR036937">
    <property type="entry name" value="Adhesion_dom_fimbrial_sf"/>
</dbReference>
<dbReference type="GO" id="GO:0043709">
    <property type="term" value="P:cell adhesion involved in single-species biofilm formation"/>
    <property type="evidence" value="ECO:0007669"/>
    <property type="project" value="TreeGrafter"/>
</dbReference>
<sequence length="183" mass="18608">MQTATVRLPATLALILLGASATAQAQRGDITFNGAVSTVTCEVSFNGVVGNDATVTLPTIASNSLLSGQSGGRTPVVVRIRGADPVCSSNRLAIALNTDRSANLLNGRLRSTGIGVGGGTNAVVALRDAQDARIDLTGGVVLRPVAAAAGGAEFTFSAEYYADSQDAVPGAFQAPLRYTLNYP</sequence>
<name>A0A8X8FPF5_9GAMM</name>
<dbReference type="InterPro" id="IPR008966">
    <property type="entry name" value="Adhesion_dom_sf"/>
</dbReference>
<evidence type="ECO:0000256" key="5">
    <source>
        <dbReference type="SAM" id="SignalP"/>
    </source>
</evidence>
<accession>A0A8X8FPF5</accession>
<dbReference type="AlphaFoldDB" id="A0A8X8FPF5"/>